<sequence>MSCYKLKLNHYSLVWSGSLENGVTTQLFSPSGQHLKLQEWFKSARVKEIYVSGVILQHKAYELSELSKPAGIKYASLGCNDVIMIGNNAGCRKILLKLHHCGLRPSKLVLQTCSKLALQGGVALVVTANLWQTCSASEGGDSALLVCHSFALNLTCEICHGKIISSKNQICCKYRCYQGRSLLTTDPSTKIKAIKPTEVICHCCPMTTRLVPKSTTTEFIKLQDKI</sequence>
<comment type="caution">
    <text evidence="1">The sequence shown here is derived from an EMBL/GenBank/DDBJ whole genome shotgun (WGS) entry which is preliminary data.</text>
</comment>
<organism evidence="1 2">
    <name type="scientific">Araneus ventricosus</name>
    <name type="common">Orbweaver spider</name>
    <name type="synonym">Epeira ventricosa</name>
    <dbReference type="NCBI Taxonomy" id="182803"/>
    <lineage>
        <taxon>Eukaryota</taxon>
        <taxon>Metazoa</taxon>
        <taxon>Ecdysozoa</taxon>
        <taxon>Arthropoda</taxon>
        <taxon>Chelicerata</taxon>
        <taxon>Arachnida</taxon>
        <taxon>Araneae</taxon>
        <taxon>Araneomorphae</taxon>
        <taxon>Entelegynae</taxon>
        <taxon>Araneoidea</taxon>
        <taxon>Araneidae</taxon>
        <taxon>Araneus</taxon>
    </lineage>
</organism>
<keyword evidence="2" id="KW-1185">Reference proteome</keyword>
<gene>
    <name evidence="1" type="ORF">AVEN_211792_1</name>
</gene>
<name>A0A4Y2RCK7_ARAVE</name>
<evidence type="ECO:0000313" key="1">
    <source>
        <dbReference type="EMBL" id="GBN73457.1"/>
    </source>
</evidence>
<proteinExistence type="predicted"/>
<accession>A0A4Y2RCK7</accession>
<protein>
    <submittedName>
        <fullName evidence="1">Uncharacterized protein</fullName>
    </submittedName>
</protein>
<dbReference type="AlphaFoldDB" id="A0A4Y2RCK7"/>
<reference evidence="1 2" key="1">
    <citation type="journal article" date="2019" name="Sci. Rep.">
        <title>Orb-weaving spider Araneus ventricosus genome elucidates the spidroin gene catalogue.</title>
        <authorList>
            <person name="Kono N."/>
            <person name="Nakamura H."/>
            <person name="Ohtoshi R."/>
            <person name="Moran D.A.P."/>
            <person name="Shinohara A."/>
            <person name="Yoshida Y."/>
            <person name="Fujiwara M."/>
            <person name="Mori M."/>
            <person name="Tomita M."/>
            <person name="Arakawa K."/>
        </authorList>
    </citation>
    <scope>NUCLEOTIDE SEQUENCE [LARGE SCALE GENOMIC DNA]</scope>
</reference>
<dbReference type="EMBL" id="BGPR01016558">
    <property type="protein sequence ID" value="GBN73457.1"/>
    <property type="molecule type" value="Genomic_DNA"/>
</dbReference>
<evidence type="ECO:0000313" key="2">
    <source>
        <dbReference type="Proteomes" id="UP000499080"/>
    </source>
</evidence>
<dbReference type="Proteomes" id="UP000499080">
    <property type="component" value="Unassembled WGS sequence"/>
</dbReference>